<evidence type="ECO:0000259" key="1">
    <source>
        <dbReference type="Pfam" id="PF13476"/>
    </source>
</evidence>
<dbReference type="WBParaSite" id="ECPE_0000043401-mRNA-1">
    <property type="protein sequence ID" value="ECPE_0000043401-mRNA-1"/>
    <property type="gene ID" value="ECPE_0000043401"/>
</dbReference>
<gene>
    <name evidence="2" type="ORF">ECPE_LOCUS434</name>
</gene>
<keyword evidence="3" id="KW-1185">Reference proteome</keyword>
<evidence type="ECO:0000313" key="2">
    <source>
        <dbReference type="EMBL" id="VDP22596.1"/>
    </source>
</evidence>
<evidence type="ECO:0000313" key="4">
    <source>
        <dbReference type="WBParaSite" id="ECPE_0000043401-mRNA-1"/>
    </source>
</evidence>
<dbReference type="OrthoDB" id="427368at2759"/>
<accession>A0A183A0E9</accession>
<organism evidence="4">
    <name type="scientific">Echinostoma caproni</name>
    <dbReference type="NCBI Taxonomy" id="27848"/>
    <lineage>
        <taxon>Eukaryota</taxon>
        <taxon>Metazoa</taxon>
        <taxon>Spiralia</taxon>
        <taxon>Lophotrochozoa</taxon>
        <taxon>Platyhelminthes</taxon>
        <taxon>Trematoda</taxon>
        <taxon>Digenea</taxon>
        <taxon>Plagiorchiida</taxon>
        <taxon>Echinostomata</taxon>
        <taxon>Echinostomatoidea</taxon>
        <taxon>Echinostomatidae</taxon>
        <taxon>Echinostoma</taxon>
    </lineage>
</organism>
<proteinExistence type="predicted"/>
<sequence>MLITGSTGCGKTTHLAALAMCLFKRHWIPPQGKSDQEFDMSDPRSRLLTRTTTTVNVSVRPTFPKHQIFVHFTDGLALTGLPPKTQLISLVNDWTDQLFEEIEKAAQVSGIVAKRLNEIRGETQQFSTGEKDALLKAKMRCLSKLISLLEVFSNRHYAFLLDAANQIQPPLLDWIPTVLPPVC</sequence>
<dbReference type="EMBL" id="UZAN01001404">
    <property type="protein sequence ID" value="VDP22596.1"/>
    <property type="molecule type" value="Genomic_DNA"/>
</dbReference>
<dbReference type="InterPro" id="IPR027417">
    <property type="entry name" value="P-loop_NTPase"/>
</dbReference>
<reference evidence="4" key="1">
    <citation type="submission" date="2016-06" db="UniProtKB">
        <authorList>
            <consortium name="WormBaseParasite"/>
        </authorList>
    </citation>
    <scope>IDENTIFICATION</scope>
</reference>
<dbReference type="Pfam" id="PF13476">
    <property type="entry name" value="AAA_23"/>
    <property type="match status" value="1"/>
</dbReference>
<feature type="domain" description="Rad50/SbcC-type AAA" evidence="1">
    <location>
        <begin position="2"/>
        <end position="59"/>
    </location>
</feature>
<dbReference type="InterPro" id="IPR038729">
    <property type="entry name" value="Rad50/SbcC_AAA"/>
</dbReference>
<protein>
    <submittedName>
        <fullName evidence="4">AAA_23 domain-containing protein</fullName>
    </submittedName>
</protein>
<dbReference type="AlphaFoldDB" id="A0A183A0E9"/>
<dbReference type="SUPFAM" id="SSF52540">
    <property type="entry name" value="P-loop containing nucleoside triphosphate hydrolases"/>
    <property type="match status" value="1"/>
</dbReference>
<name>A0A183A0E9_9TREM</name>
<dbReference type="Proteomes" id="UP000272942">
    <property type="component" value="Unassembled WGS sequence"/>
</dbReference>
<evidence type="ECO:0000313" key="3">
    <source>
        <dbReference type="Proteomes" id="UP000272942"/>
    </source>
</evidence>
<reference evidence="2 3" key="2">
    <citation type="submission" date="2018-11" db="EMBL/GenBank/DDBJ databases">
        <authorList>
            <consortium name="Pathogen Informatics"/>
        </authorList>
    </citation>
    <scope>NUCLEOTIDE SEQUENCE [LARGE SCALE GENOMIC DNA]</scope>
    <source>
        <strain evidence="2 3">Egypt</strain>
    </source>
</reference>